<feature type="domain" description="SMB" evidence="19">
    <location>
        <begin position="75"/>
        <end position="117"/>
    </location>
</feature>
<keyword evidence="15 18" id="KW-0464">Manganese</keyword>
<dbReference type="OrthoDB" id="430326at2759"/>
<reference evidence="21" key="2">
    <citation type="submission" date="2025-08" db="UniProtKB">
        <authorList>
            <consortium name="Ensembl"/>
        </authorList>
    </citation>
    <scope>IDENTIFICATION</scope>
</reference>
<evidence type="ECO:0000256" key="17">
    <source>
        <dbReference type="ARBA" id="ARBA00048688"/>
    </source>
</evidence>
<accession>H9GLN1</accession>
<keyword evidence="7 18" id="KW-0540">Nuclease</keyword>
<evidence type="ECO:0000313" key="21">
    <source>
        <dbReference type="Ensembl" id="ENSACAP00000014640.4"/>
    </source>
</evidence>
<keyword evidence="16" id="KW-0456">Lyase</keyword>
<keyword evidence="11 18" id="KW-0255">Endonuclease</keyword>
<dbReference type="SUPFAM" id="SSF90188">
    <property type="entry name" value="Somatomedin B domain"/>
    <property type="match status" value="1"/>
</dbReference>
<comment type="cofactor">
    <cofactor evidence="1 18">
        <name>Mn(2+)</name>
        <dbReference type="ChEBI" id="CHEBI:29035"/>
    </cofactor>
</comment>
<evidence type="ECO:0000256" key="13">
    <source>
        <dbReference type="ARBA" id="ARBA00022884"/>
    </source>
</evidence>
<keyword evidence="13 18" id="KW-0694">RNA-binding</keyword>
<keyword evidence="8 18" id="KW-0479">Metal-binding</keyword>
<dbReference type="PROSITE" id="PS00524">
    <property type="entry name" value="SMB_1"/>
    <property type="match status" value="1"/>
</dbReference>
<evidence type="ECO:0000256" key="12">
    <source>
        <dbReference type="ARBA" id="ARBA00022801"/>
    </source>
</evidence>
<keyword evidence="22" id="KW-1185">Reference proteome</keyword>
<evidence type="ECO:0000256" key="16">
    <source>
        <dbReference type="ARBA" id="ARBA00023239"/>
    </source>
</evidence>
<evidence type="ECO:0000259" key="19">
    <source>
        <dbReference type="PROSITE" id="PS50958"/>
    </source>
</evidence>
<reference evidence="21" key="1">
    <citation type="submission" date="2009-12" db="EMBL/GenBank/DDBJ databases">
        <title>The Genome Sequence of Anolis carolinensis (Green Anole Lizard).</title>
        <authorList>
            <consortium name="The Genome Sequencing Platform"/>
            <person name="Di Palma F."/>
            <person name="Alfoldi J."/>
            <person name="Heiman D."/>
            <person name="Young S."/>
            <person name="Grabherr M."/>
            <person name="Johnson J."/>
            <person name="Lander E.S."/>
            <person name="Lindblad-Toh K."/>
        </authorList>
    </citation>
    <scope>NUCLEOTIDE SEQUENCE [LARGE SCALE GENOMIC DNA]</scope>
    <source>
        <strain evidence="21">JBL SC #1</strain>
    </source>
</reference>
<dbReference type="InParanoid" id="H9GLN1"/>
<dbReference type="PROSITE" id="PS51959">
    <property type="entry name" value="ENDOU"/>
    <property type="match status" value="1"/>
</dbReference>
<evidence type="ECO:0000256" key="15">
    <source>
        <dbReference type="ARBA" id="ARBA00023211"/>
    </source>
</evidence>
<dbReference type="HOGENOM" id="CLU_048034_0_0_1"/>
<keyword evidence="14" id="KW-1015">Disulfide bond</keyword>
<dbReference type="Pfam" id="PF09412">
    <property type="entry name" value="XendoU"/>
    <property type="match status" value="1"/>
</dbReference>
<dbReference type="FunFam" id="4.10.410.20:FF:000005">
    <property type="entry name" value="Endonuclease, poly(U) specific"/>
    <property type="match status" value="1"/>
</dbReference>
<evidence type="ECO:0000256" key="11">
    <source>
        <dbReference type="ARBA" id="ARBA00022759"/>
    </source>
</evidence>
<evidence type="ECO:0000259" key="20">
    <source>
        <dbReference type="PROSITE" id="PS51959"/>
    </source>
</evidence>
<dbReference type="GO" id="GO:0030247">
    <property type="term" value="F:polysaccharide binding"/>
    <property type="evidence" value="ECO:0007669"/>
    <property type="project" value="InterPro"/>
</dbReference>
<evidence type="ECO:0000313" key="22">
    <source>
        <dbReference type="Proteomes" id="UP000001646"/>
    </source>
</evidence>
<dbReference type="GO" id="GO:0016829">
    <property type="term" value="F:lyase activity"/>
    <property type="evidence" value="ECO:0007669"/>
    <property type="project" value="UniProtKB-KW"/>
</dbReference>
<keyword evidence="9" id="KW-0732">Signal</keyword>
<evidence type="ECO:0000256" key="3">
    <source>
        <dbReference type="ARBA" id="ARBA00010168"/>
    </source>
</evidence>
<keyword evidence="10" id="KW-0677">Repeat</keyword>
<dbReference type="Gene3D" id="4.10.410.20">
    <property type="match status" value="1"/>
</dbReference>
<dbReference type="InterPro" id="IPR039787">
    <property type="entry name" value="ENDOU"/>
</dbReference>
<dbReference type="InterPro" id="IPR018998">
    <property type="entry name" value="EndoU_C"/>
</dbReference>
<dbReference type="CTD" id="8909"/>
<evidence type="ECO:0000256" key="4">
    <source>
        <dbReference type="ARBA" id="ARBA00011245"/>
    </source>
</evidence>
<evidence type="ECO:0000256" key="8">
    <source>
        <dbReference type="ARBA" id="ARBA00022723"/>
    </source>
</evidence>
<dbReference type="PANTHER" id="PTHR12439:SF40">
    <property type="entry name" value="URIDYLATE-SPECIFIC ENDORIBONUCLEASE"/>
    <property type="match status" value="1"/>
</dbReference>
<comment type="subcellular location">
    <subcellularLocation>
        <location evidence="2">Secreted</location>
    </subcellularLocation>
</comment>
<dbReference type="GO" id="GO:0016787">
    <property type="term" value="F:hydrolase activity"/>
    <property type="evidence" value="ECO:0007669"/>
    <property type="project" value="UniProtKB-KW"/>
</dbReference>
<feature type="domain" description="EndoU" evidence="20">
    <location>
        <begin position="134"/>
        <end position="405"/>
    </location>
</feature>
<protein>
    <recommendedName>
        <fullName evidence="5 18">Uridylate-specific endoribonuclease</fullName>
        <ecNumber evidence="18">4.6.1.-</ecNumber>
    </recommendedName>
</protein>
<dbReference type="Bgee" id="ENSACAG00000014914">
    <property type="expression patterns" value="Expressed in dewlap and 3 other cell types or tissues"/>
</dbReference>
<dbReference type="GO" id="GO:0003723">
    <property type="term" value="F:RNA binding"/>
    <property type="evidence" value="ECO:0007669"/>
    <property type="project" value="UniProtKB-UniRule"/>
</dbReference>
<dbReference type="InterPro" id="IPR020436">
    <property type="entry name" value="SMB_chordata"/>
</dbReference>
<gene>
    <name evidence="21" type="primary">endou</name>
</gene>
<keyword evidence="6" id="KW-0964">Secreted</keyword>
<dbReference type="Pfam" id="PF01033">
    <property type="entry name" value="Somatomedin_B"/>
    <property type="match status" value="1"/>
</dbReference>
<dbReference type="InterPro" id="IPR036024">
    <property type="entry name" value="Somatomedin_B-like_dom_sf"/>
</dbReference>
<evidence type="ECO:0000256" key="2">
    <source>
        <dbReference type="ARBA" id="ARBA00004613"/>
    </source>
</evidence>
<comment type="catalytic activity">
    <reaction evidence="17">
        <text>ribonucleotidyl-uridine-RNA = a 5'-end dephospho-uridine-RNA + a 3'-end 2',3'-cyclophospho-ribonucleotide-RNA</text>
        <dbReference type="Rhea" id="RHEA:67792"/>
        <dbReference type="Rhea" id="RHEA-COMP:10464"/>
        <dbReference type="Rhea" id="RHEA-COMP:17354"/>
        <dbReference type="Rhea" id="RHEA-COMP:17356"/>
        <dbReference type="ChEBI" id="CHEBI:83064"/>
        <dbReference type="ChEBI" id="CHEBI:173117"/>
        <dbReference type="ChEBI" id="CHEBI:173224"/>
    </reaction>
    <physiologicalReaction direction="left-to-right" evidence="17">
        <dbReference type="Rhea" id="RHEA:67793"/>
    </physiologicalReaction>
</comment>
<dbReference type="GO" id="GO:0006955">
    <property type="term" value="P:immune response"/>
    <property type="evidence" value="ECO:0007669"/>
    <property type="project" value="InterPro"/>
</dbReference>
<dbReference type="InterPro" id="IPR001212">
    <property type="entry name" value="Somatomedin_B_dom"/>
</dbReference>
<dbReference type="InterPro" id="IPR037227">
    <property type="entry name" value="EndoU-like"/>
</dbReference>
<dbReference type="GeneID" id="100556264"/>
<dbReference type="STRING" id="28377.ENSACAP00000014640"/>
<dbReference type="Ensembl" id="ENSACAT00000014936.4">
    <property type="protein sequence ID" value="ENSACAP00000014640.4"/>
    <property type="gene ID" value="ENSACAG00000014914.4"/>
</dbReference>
<keyword evidence="12 18" id="KW-0378">Hydrolase</keyword>
<dbReference type="eggNOG" id="KOG2849">
    <property type="taxonomic scope" value="Eukaryota"/>
</dbReference>
<dbReference type="SUPFAM" id="SSF142877">
    <property type="entry name" value="EndoU-like"/>
    <property type="match status" value="1"/>
</dbReference>
<proteinExistence type="inferred from homology"/>
<evidence type="ECO:0000256" key="9">
    <source>
        <dbReference type="ARBA" id="ARBA00022729"/>
    </source>
</evidence>
<dbReference type="GO" id="GO:0005044">
    <property type="term" value="F:scavenger receptor activity"/>
    <property type="evidence" value="ECO:0007669"/>
    <property type="project" value="InterPro"/>
</dbReference>
<dbReference type="GeneTree" id="ENSGT00530000063825"/>
<reference evidence="21" key="3">
    <citation type="submission" date="2025-09" db="UniProtKB">
        <authorList>
            <consortium name="Ensembl"/>
        </authorList>
    </citation>
    <scope>IDENTIFICATION</scope>
</reference>
<dbReference type="AlphaFoldDB" id="H9GLN1"/>
<dbReference type="PRINTS" id="PR00022">
    <property type="entry name" value="SOMATOMEDINB"/>
</dbReference>
<evidence type="ECO:0000256" key="14">
    <source>
        <dbReference type="ARBA" id="ARBA00023157"/>
    </source>
</evidence>
<dbReference type="PROSITE" id="PS50958">
    <property type="entry name" value="SMB_2"/>
    <property type="match status" value="1"/>
</dbReference>
<dbReference type="PANTHER" id="PTHR12439">
    <property type="entry name" value="PLACENTAL PROTEIN 11-RELATED"/>
    <property type="match status" value="1"/>
</dbReference>
<dbReference type="SMART" id="SM00201">
    <property type="entry name" value="SO"/>
    <property type="match status" value="1"/>
</dbReference>
<evidence type="ECO:0000256" key="18">
    <source>
        <dbReference type="RuleBase" id="RU367085"/>
    </source>
</evidence>
<evidence type="ECO:0000256" key="10">
    <source>
        <dbReference type="ARBA" id="ARBA00022737"/>
    </source>
</evidence>
<sequence length="405" mass="46506">MMACYFYPSPKLLLCITPHETPMRTQIYQAAMKSYSESLAPLSVHHACHWENEDVGTSPLATSCLQPGLWIFIWSPDSCKGRCNEKYNSKDVCHCNNKCETYQNCCDDYQSYCGQGNKENKEMDGFSSSDDAITNEELQQASEQLYQSDTNRAEESDIILNKQHLASNTKDQEDESPKPLFKYVNQEKLFSKPTYASFIKLLNNYHRKVGTGEEFTADQLKEQDNFLQEIMKTKVMKELYRFLHGKNRYETESDFVADLKKMWFGLYSRGKDEGDSSGFEHVFLGEVKKGKVSGFHNWIRFYLLEKEGVINYLSYNYDGPWTSYPDVLGMQFSWDGFFKEVGTAFIGSSPEFEFALYSLSFIARPGKQCRLKIGGHNLGIQTHTWDKSTYGNGKKYIATAYVASP</sequence>
<comment type="subunit">
    <text evidence="4 18">Monomer.</text>
</comment>
<comment type="similarity">
    <text evidence="3 18">Belongs to the ENDOU family.</text>
</comment>
<evidence type="ECO:0000256" key="7">
    <source>
        <dbReference type="ARBA" id="ARBA00022722"/>
    </source>
</evidence>
<dbReference type="GO" id="GO:0004521">
    <property type="term" value="F:RNA endonuclease activity"/>
    <property type="evidence" value="ECO:0000318"/>
    <property type="project" value="GO_Central"/>
</dbReference>
<dbReference type="GO" id="GO:0046872">
    <property type="term" value="F:metal ion binding"/>
    <property type="evidence" value="ECO:0007669"/>
    <property type="project" value="UniProtKB-UniRule"/>
</dbReference>
<evidence type="ECO:0000256" key="1">
    <source>
        <dbReference type="ARBA" id="ARBA00001936"/>
    </source>
</evidence>
<dbReference type="CDD" id="cd21159">
    <property type="entry name" value="XendoU"/>
    <property type="match status" value="1"/>
</dbReference>
<dbReference type="Proteomes" id="UP000001646">
    <property type="component" value="Unplaced"/>
</dbReference>
<evidence type="ECO:0000256" key="6">
    <source>
        <dbReference type="ARBA" id="ARBA00022525"/>
    </source>
</evidence>
<dbReference type="EC" id="4.6.1.-" evidence="18"/>
<organism evidence="21 22">
    <name type="scientific">Anolis carolinensis</name>
    <name type="common">Green anole</name>
    <name type="synonym">American chameleon</name>
    <dbReference type="NCBI Taxonomy" id="28377"/>
    <lineage>
        <taxon>Eukaryota</taxon>
        <taxon>Metazoa</taxon>
        <taxon>Chordata</taxon>
        <taxon>Craniata</taxon>
        <taxon>Vertebrata</taxon>
        <taxon>Euteleostomi</taxon>
        <taxon>Lepidosauria</taxon>
        <taxon>Squamata</taxon>
        <taxon>Bifurcata</taxon>
        <taxon>Unidentata</taxon>
        <taxon>Episquamata</taxon>
        <taxon>Toxicofera</taxon>
        <taxon>Iguania</taxon>
        <taxon>Dactyloidae</taxon>
        <taxon>Anolis</taxon>
    </lineage>
</organism>
<name>H9GLN1_ANOCA</name>
<dbReference type="KEGG" id="acs:100556264"/>
<dbReference type="GO" id="GO:0005576">
    <property type="term" value="C:extracellular region"/>
    <property type="evidence" value="ECO:0007669"/>
    <property type="project" value="UniProtKB-SubCell"/>
</dbReference>
<evidence type="ECO:0000256" key="5">
    <source>
        <dbReference type="ARBA" id="ARBA00021813"/>
    </source>
</evidence>